<comment type="caution">
    <text evidence="1">The sequence shown here is derived from an EMBL/GenBank/DDBJ whole genome shotgun (WGS) entry which is preliminary data.</text>
</comment>
<sequence length="140" mass="15358">MRDVLANELWVGNAHDLRPWRAELSNQVAAVVDLAVNEPPAQPPRDFTYIRIPLVDSAENGAAAFRLALQTVVTLLREGVPTLVCCSAGLSRSPSISCGAAAVYFGEDPDRVLKEHFRELPHDIAPGLWERIKEEVANMS</sequence>
<evidence type="ECO:0000313" key="1">
    <source>
        <dbReference type="EMBL" id="MCO6045391.1"/>
    </source>
</evidence>
<dbReference type="InterPro" id="IPR029021">
    <property type="entry name" value="Prot-tyrosine_phosphatase-like"/>
</dbReference>
<dbReference type="Proteomes" id="UP001155241">
    <property type="component" value="Unassembled WGS sequence"/>
</dbReference>
<name>A0A9X2FHZ1_9BACT</name>
<dbReference type="Gene3D" id="3.90.190.10">
    <property type="entry name" value="Protein tyrosine phosphatase superfamily"/>
    <property type="match status" value="1"/>
</dbReference>
<dbReference type="SUPFAM" id="SSF52799">
    <property type="entry name" value="(Phosphotyrosine protein) phosphatases II"/>
    <property type="match status" value="1"/>
</dbReference>
<dbReference type="EMBL" id="JAMXLR010000055">
    <property type="protein sequence ID" value="MCO6045391.1"/>
    <property type="molecule type" value="Genomic_DNA"/>
</dbReference>
<dbReference type="AlphaFoldDB" id="A0A9X2FHZ1"/>
<accession>A0A9X2FHZ1</accession>
<dbReference type="CDD" id="cd14498">
    <property type="entry name" value="DSP"/>
    <property type="match status" value="1"/>
</dbReference>
<proteinExistence type="predicted"/>
<dbReference type="RefSeq" id="WP_252853505.1">
    <property type="nucleotide sequence ID" value="NZ_JAMXLR010000055.1"/>
</dbReference>
<keyword evidence="2" id="KW-1185">Reference proteome</keyword>
<reference evidence="1" key="1">
    <citation type="submission" date="2022-06" db="EMBL/GenBank/DDBJ databases">
        <title>Aeoliella straminimaris, a novel planctomycete from sediments.</title>
        <authorList>
            <person name="Vitorino I.R."/>
            <person name="Lage O.M."/>
        </authorList>
    </citation>
    <scope>NUCLEOTIDE SEQUENCE</scope>
    <source>
        <strain evidence="1">ICT_H6.2</strain>
    </source>
</reference>
<organism evidence="1 2">
    <name type="scientific">Aeoliella straminimaris</name>
    <dbReference type="NCBI Taxonomy" id="2954799"/>
    <lineage>
        <taxon>Bacteria</taxon>
        <taxon>Pseudomonadati</taxon>
        <taxon>Planctomycetota</taxon>
        <taxon>Planctomycetia</taxon>
        <taxon>Pirellulales</taxon>
        <taxon>Lacipirellulaceae</taxon>
        <taxon>Aeoliella</taxon>
    </lineage>
</organism>
<protein>
    <submittedName>
        <fullName evidence="1">Dual specificity protein phosphatase family protein</fullName>
    </submittedName>
</protein>
<evidence type="ECO:0000313" key="2">
    <source>
        <dbReference type="Proteomes" id="UP001155241"/>
    </source>
</evidence>
<gene>
    <name evidence="1" type="ORF">NG895_15890</name>
</gene>